<dbReference type="InterPro" id="IPR023845">
    <property type="entry name" value="DUF3817_TM"/>
</dbReference>
<keyword evidence="3 6" id="KW-0812">Transmembrane</keyword>
<evidence type="ECO:0000259" key="7">
    <source>
        <dbReference type="Pfam" id="PF12823"/>
    </source>
</evidence>
<dbReference type="Pfam" id="PF12823">
    <property type="entry name" value="DUF3817"/>
    <property type="match status" value="1"/>
</dbReference>
<dbReference type="PANTHER" id="PTHR40077">
    <property type="entry name" value="MEMBRANE PROTEIN-RELATED"/>
    <property type="match status" value="1"/>
</dbReference>
<feature type="domain" description="DUF3817" evidence="7">
    <location>
        <begin position="5"/>
        <end position="90"/>
    </location>
</feature>
<feature type="transmembrane region" description="Helical" evidence="6">
    <location>
        <begin position="6"/>
        <end position="25"/>
    </location>
</feature>
<keyword evidence="2" id="KW-1003">Cell membrane</keyword>
<keyword evidence="5 6" id="KW-0472">Membrane</keyword>
<sequence length="101" mass="10914">MDIVRALRIVSIAEAVSFLVLLLIAMPFKYMADTPQLVQLVGPIHGVLFLAYVALVLVGRGAMGWNAARTVLALIASVLPVAPLLVERRWIKPAEAERAPA</sequence>
<comment type="subcellular location">
    <subcellularLocation>
        <location evidence="1">Cell membrane</location>
        <topology evidence="1">Multi-pass membrane protein</topology>
    </subcellularLocation>
</comment>
<dbReference type="Proteomes" id="UP001501231">
    <property type="component" value="Unassembled WGS sequence"/>
</dbReference>
<gene>
    <name evidence="8" type="ORF">GCM10010191_37920</name>
</gene>
<dbReference type="EMBL" id="BAAARW010000012">
    <property type="protein sequence ID" value="GAA2422538.1"/>
    <property type="molecule type" value="Genomic_DNA"/>
</dbReference>
<evidence type="ECO:0000313" key="8">
    <source>
        <dbReference type="EMBL" id="GAA2422538.1"/>
    </source>
</evidence>
<feature type="transmembrane region" description="Helical" evidence="6">
    <location>
        <begin position="37"/>
        <end position="55"/>
    </location>
</feature>
<keyword evidence="4 6" id="KW-1133">Transmembrane helix</keyword>
<evidence type="ECO:0000256" key="4">
    <source>
        <dbReference type="ARBA" id="ARBA00022989"/>
    </source>
</evidence>
<dbReference type="PANTHER" id="PTHR40077:SF1">
    <property type="entry name" value="MEMBRANE PROTEIN"/>
    <property type="match status" value="1"/>
</dbReference>
<dbReference type="NCBIfam" id="TIGR03954">
    <property type="entry name" value="integ_memb_HG"/>
    <property type="match status" value="1"/>
</dbReference>
<evidence type="ECO:0000313" key="9">
    <source>
        <dbReference type="Proteomes" id="UP001501231"/>
    </source>
</evidence>
<evidence type="ECO:0000256" key="5">
    <source>
        <dbReference type="ARBA" id="ARBA00023136"/>
    </source>
</evidence>
<organism evidence="8 9">
    <name type="scientific">Actinomadura vinacea</name>
    <dbReference type="NCBI Taxonomy" id="115336"/>
    <lineage>
        <taxon>Bacteria</taxon>
        <taxon>Bacillati</taxon>
        <taxon>Actinomycetota</taxon>
        <taxon>Actinomycetes</taxon>
        <taxon>Streptosporangiales</taxon>
        <taxon>Thermomonosporaceae</taxon>
        <taxon>Actinomadura</taxon>
    </lineage>
</organism>
<protein>
    <recommendedName>
        <fullName evidence="7">DUF3817 domain-containing protein</fullName>
    </recommendedName>
</protein>
<evidence type="ECO:0000256" key="1">
    <source>
        <dbReference type="ARBA" id="ARBA00004651"/>
    </source>
</evidence>
<comment type="caution">
    <text evidence="8">The sequence shown here is derived from an EMBL/GenBank/DDBJ whole genome shotgun (WGS) entry which is preliminary data.</text>
</comment>
<proteinExistence type="predicted"/>
<evidence type="ECO:0000256" key="3">
    <source>
        <dbReference type="ARBA" id="ARBA00022692"/>
    </source>
</evidence>
<feature type="transmembrane region" description="Helical" evidence="6">
    <location>
        <begin position="67"/>
        <end position="86"/>
    </location>
</feature>
<dbReference type="RefSeq" id="WP_344590302.1">
    <property type="nucleotide sequence ID" value="NZ_BAAARW010000012.1"/>
</dbReference>
<evidence type="ECO:0000256" key="6">
    <source>
        <dbReference type="SAM" id="Phobius"/>
    </source>
</evidence>
<keyword evidence="9" id="KW-1185">Reference proteome</keyword>
<name>A0ABP5WBR7_9ACTN</name>
<reference evidence="9" key="1">
    <citation type="journal article" date="2019" name="Int. J. Syst. Evol. Microbiol.">
        <title>The Global Catalogue of Microorganisms (GCM) 10K type strain sequencing project: providing services to taxonomists for standard genome sequencing and annotation.</title>
        <authorList>
            <consortium name="The Broad Institute Genomics Platform"/>
            <consortium name="The Broad Institute Genome Sequencing Center for Infectious Disease"/>
            <person name="Wu L."/>
            <person name="Ma J."/>
        </authorList>
    </citation>
    <scope>NUCLEOTIDE SEQUENCE [LARGE SCALE GENOMIC DNA]</scope>
    <source>
        <strain evidence="9">JCM 3325</strain>
    </source>
</reference>
<accession>A0ABP5WBR7</accession>
<evidence type="ECO:0000256" key="2">
    <source>
        <dbReference type="ARBA" id="ARBA00022475"/>
    </source>
</evidence>